<keyword evidence="3 5" id="KW-1133">Transmembrane helix</keyword>
<feature type="domain" description="ABC transmembrane type-1" evidence="6">
    <location>
        <begin position="172"/>
        <end position="368"/>
    </location>
</feature>
<feature type="transmembrane region" description="Helical" evidence="5">
    <location>
        <begin position="223"/>
        <end position="253"/>
    </location>
</feature>
<dbReference type="InterPro" id="IPR025966">
    <property type="entry name" value="OppC_N"/>
</dbReference>
<evidence type="ECO:0000256" key="3">
    <source>
        <dbReference type="ARBA" id="ARBA00022989"/>
    </source>
</evidence>
<keyword evidence="5" id="KW-0813">Transport</keyword>
<comment type="similarity">
    <text evidence="5">Belongs to the binding-protein-dependent transport system permease family.</text>
</comment>
<evidence type="ECO:0000256" key="4">
    <source>
        <dbReference type="ARBA" id="ARBA00023136"/>
    </source>
</evidence>
<dbReference type="SUPFAM" id="SSF161098">
    <property type="entry name" value="MetI-like"/>
    <property type="match status" value="1"/>
</dbReference>
<dbReference type="PANTHER" id="PTHR43839">
    <property type="entry name" value="OPPC IN A BINDING PROTEIN-DEPENDENT TRANSPORT SYSTEM"/>
    <property type="match status" value="1"/>
</dbReference>
<dbReference type="Pfam" id="PF12911">
    <property type="entry name" value="OppC_N"/>
    <property type="match status" value="1"/>
</dbReference>
<dbReference type="Proteomes" id="UP000185109">
    <property type="component" value="Plasmid pRsp8C3c"/>
</dbReference>
<feature type="transmembrane region" description="Helical" evidence="5">
    <location>
        <begin position="349"/>
        <end position="367"/>
    </location>
</feature>
<dbReference type="AlphaFoldDB" id="A0A1L5PI81"/>
<keyword evidence="7" id="KW-0614">Plasmid</keyword>
<feature type="transmembrane region" description="Helical" evidence="5">
    <location>
        <begin position="299"/>
        <end position="324"/>
    </location>
</feature>
<dbReference type="CDD" id="cd06261">
    <property type="entry name" value="TM_PBP2"/>
    <property type="match status" value="1"/>
</dbReference>
<accession>A0A1L5PI81</accession>
<geneLocation type="plasmid" evidence="8">
    <name>prsp8c3c</name>
</geneLocation>
<feature type="transmembrane region" description="Helical" evidence="5">
    <location>
        <begin position="38"/>
        <end position="60"/>
    </location>
</feature>
<organism evidence="7 8">
    <name type="scientific">Rhizobium etli 8C-3</name>
    <dbReference type="NCBI Taxonomy" id="538025"/>
    <lineage>
        <taxon>Bacteria</taxon>
        <taxon>Pseudomonadati</taxon>
        <taxon>Pseudomonadota</taxon>
        <taxon>Alphaproteobacteria</taxon>
        <taxon>Hyphomicrobiales</taxon>
        <taxon>Rhizobiaceae</taxon>
        <taxon>Rhizobium/Agrobacterium group</taxon>
        <taxon>Rhizobium</taxon>
    </lineage>
</organism>
<sequence>MADQTVATAIPKIKPAKHANASAGQWRLIWWRFCQHRVALASGAVIVLVYLIAAFAEFLAPMSEQAYDPRFTYAPPQRLRFAGHDANGAFHMLYVNGYLAKVDPIALSRTYEPDPNTLIPVGFFVKGEPYRFWGLFETNRHLIGPFEPGQPFYLFGADRLGRDVLSRTIHGTRISMSVGLIGVTISLILGILLGGISGLYGGWVDDVIQRGIELLKSIPTIPLWMGLAAAVPISTDPIVVYLWITVILSLIGWTDMARVVRGRFLSLKSEDFVIAAELDGCSKMRIIWRHMVPSFMSHIIASVTLAIPTMILAETALSFLGIGLRPPVVSWGVLLQEAQNILAVSNAPWLFLPGLAVIITVLALNFLGDGIRDAADPYEY</sequence>
<dbReference type="GO" id="GO:0005886">
    <property type="term" value="C:plasma membrane"/>
    <property type="evidence" value="ECO:0007669"/>
    <property type="project" value="UniProtKB-SubCell"/>
</dbReference>
<evidence type="ECO:0000313" key="8">
    <source>
        <dbReference type="Proteomes" id="UP000185109"/>
    </source>
</evidence>
<name>A0A1L5PI81_RHIET</name>
<feature type="transmembrane region" description="Helical" evidence="5">
    <location>
        <begin position="177"/>
        <end position="203"/>
    </location>
</feature>
<gene>
    <name evidence="7" type="ORF">AM571_PC02137</name>
</gene>
<dbReference type="GO" id="GO:0055085">
    <property type="term" value="P:transmembrane transport"/>
    <property type="evidence" value="ECO:0007669"/>
    <property type="project" value="InterPro"/>
</dbReference>
<dbReference type="EMBL" id="CP017244">
    <property type="protein sequence ID" value="APO79863.1"/>
    <property type="molecule type" value="Genomic_DNA"/>
</dbReference>
<keyword evidence="2 5" id="KW-0812">Transmembrane</keyword>
<reference evidence="7 8" key="1">
    <citation type="submission" date="2016-09" db="EMBL/GenBank/DDBJ databases">
        <title>The complete genome sequences of Rhizobium gallicum, symbiovars gallicum and phaseoli, symbionts associated to common bean (Phaseolus vulgaris).</title>
        <authorList>
            <person name="Bustos P."/>
            <person name="Santamaria R.I."/>
            <person name="Perez-Carrascal O.M."/>
            <person name="Juarez S."/>
            <person name="Lozano L."/>
            <person name="Martinez-Flores I."/>
            <person name="Martinez-Romero E."/>
            <person name="Cevallos M."/>
            <person name="Romero D."/>
            <person name="Davila G."/>
            <person name="Gonzalez V."/>
        </authorList>
    </citation>
    <scope>NUCLEOTIDE SEQUENCE [LARGE SCALE GENOMIC DNA]</scope>
    <source>
        <strain evidence="7 8">8C-3</strain>
        <plasmid evidence="8">Plasmid prsp8c3c</plasmid>
    </source>
</reference>
<dbReference type="RefSeq" id="WP_074065509.1">
    <property type="nucleotide sequence ID" value="NZ_CP017244.1"/>
</dbReference>
<dbReference type="PROSITE" id="PS50928">
    <property type="entry name" value="ABC_TM1"/>
    <property type="match status" value="1"/>
</dbReference>
<evidence type="ECO:0000259" key="6">
    <source>
        <dbReference type="PROSITE" id="PS50928"/>
    </source>
</evidence>
<evidence type="ECO:0000256" key="5">
    <source>
        <dbReference type="RuleBase" id="RU363032"/>
    </source>
</evidence>
<proteinExistence type="inferred from homology"/>
<dbReference type="Gene3D" id="1.10.3720.10">
    <property type="entry name" value="MetI-like"/>
    <property type="match status" value="1"/>
</dbReference>
<keyword evidence="4 5" id="KW-0472">Membrane</keyword>
<evidence type="ECO:0000313" key="7">
    <source>
        <dbReference type="EMBL" id="APO79863.1"/>
    </source>
</evidence>
<evidence type="ECO:0000256" key="2">
    <source>
        <dbReference type="ARBA" id="ARBA00022692"/>
    </source>
</evidence>
<protein>
    <submittedName>
        <fullName evidence="7">Dipeptide/oligopeptide ABC transporter permease protein</fullName>
    </submittedName>
</protein>
<dbReference type="InterPro" id="IPR000515">
    <property type="entry name" value="MetI-like"/>
</dbReference>
<dbReference type="InterPro" id="IPR035906">
    <property type="entry name" value="MetI-like_sf"/>
</dbReference>
<dbReference type="Pfam" id="PF00528">
    <property type="entry name" value="BPD_transp_1"/>
    <property type="match status" value="1"/>
</dbReference>
<comment type="subcellular location">
    <subcellularLocation>
        <location evidence="1 5">Cell membrane</location>
        <topology evidence="1 5">Multi-pass membrane protein</topology>
    </subcellularLocation>
</comment>
<dbReference type="PANTHER" id="PTHR43839:SF3">
    <property type="entry name" value="OLIGOPEPTIDE ABC TRANSPORTER, PERMEASE PROTEIN"/>
    <property type="match status" value="1"/>
</dbReference>
<evidence type="ECO:0000256" key="1">
    <source>
        <dbReference type="ARBA" id="ARBA00004651"/>
    </source>
</evidence>